<feature type="chain" id="PRO_5043741473" description="TNFR-Cys domain-containing protein" evidence="1">
    <location>
        <begin position="19"/>
        <end position="221"/>
    </location>
</feature>
<keyword evidence="1" id="KW-0732">Signal</keyword>
<dbReference type="Gene3D" id="2.10.50.10">
    <property type="entry name" value="Tumor Necrosis Factor Receptor, subunit A, domain 2"/>
    <property type="match status" value="1"/>
</dbReference>
<feature type="signal peptide" evidence="1">
    <location>
        <begin position="1"/>
        <end position="18"/>
    </location>
</feature>
<evidence type="ECO:0000313" key="4">
    <source>
        <dbReference type="Proteomes" id="UP000762676"/>
    </source>
</evidence>
<accession>A0AAV4ELD2</accession>
<dbReference type="EMBL" id="BMAT01010843">
    <property type="protein sequence ID" value="GFR61532.1"/>
    <property type="molecule type" value="Genomic_DNA"/>
</dbReference>
<sequence length="221" mass="25235">MKILSLFLLAFCLPLIAAELISCGKGEKLVPGRDGESDSCEPCQPLHYQNKENHRETSCRSCSPFDHFDSRLVIEDKCTPSDYKIVRCVKEYFLNKGRCHKCTNCSMEGKAQQEPCQVNKDTLCCPEKGMVMRGGKCQFDPLYCGPDEYLVPKELSDREQCRPCSVKSINPERHRKISCGMFLPLETPQVNNGLDTIRKQVFFPGFITCLEFFMTFRISFT</sequence>
<dbReference type="Proteomes" id="UP000762676">
    <property type="component" value="Unassembled WGS sequence"/>
</dbReference>
<gene>
    <name evidence="3" type="ORF">ElyMa_005434100</name>
</gene>
<organism evidence="3 4">
    <name type="scientific">Elysia marginata</name>
    <dbReference type="NCBI Taxonomy" id="1093978"/>
    <lineage>
        <taxon>Eukaryota</taxon>
        <taxon>Metazoa</taxon>
        <taxon>Spiralia</taxon>
        <taxon>Lophotrochozoa</taxon>
        <taxon>Mollusca</taxon>
        <taxon>Gastropoda</taxon>
        <taxon>Heterobranchia</taxon>
        <taxon>Euthyneura</taxon>
        <taxon>Panpulmonata</taxon>
        <taxon>Sacoglossa</taxon>
        <taxon>Placobranchoidea</taxon>
        <taxon>Plakobranchidae</taxon>
        <taxon>Elysia</taxon>
    </lineage>
</organism>
<reference evidence="3 4" key="1">
    <citation type="journal article" date="2021" name="Elife">
        <title>Chloroplast acquisition without the gene transfer in kleptoplastic sea slugs, Plakobranchus ocellatus.</title>
        <authorList>
            <person name="Maeda T."/>
            <person name="Takahashi S."/>
            <person name="Yoshida T."/>
            <person name="Shimamura S."/>
            <person name="Takaki Y."/>
            <person name="Nagai Y."/>
            <person name="Toyoda A."/>
            <person name="Suzuki Y."/>
            <person name="Arimoto A."/>
            <person name="Ishii H."/>
            <person name="Satoh N."/>
            <person name="Nishiyama T."/>
            <person name="Hasebe M."/>
            <person name="Maruyama T."/>
            <person name="Minagawa J."/>
            <person name="Obokata J."/>
            <person name="Shigenobu S."/>
        </authorList>
    </citation>
    <scope>NUCLEOTIDE SEQUENCE [LARGE SCALE GENOMIC DNA]</scope>
</reference>
<protein>
    <recommendedName>
        <fullName evidence="2">TNFR-Cys domain-containing protein</fullName>
    </recommendedName>
</protein>
<evidence type="ECO:0000259" key="2">
    <source>
        <dbReference type="PROSITE" id="PS00652"/>
    </source>
</evidence>
<dbReference type="PROSITE" id="PS00652">
    <property type="entry name" value="TNFR_NGFR_1"/>
    <property type="match status" value="1"/>
</dbReference>
<feature type="domain" description="TNFR-Cys" evidence="2">
    <location>
        <begin position="88"/>
        <end position="124"/>
    </location>
</feature>
<dbReference type="InterPro" id="IPR001368">
    <property type="entry name" value="TNFR/NGFR_Cys_rich_reg"/>
</dbReference>
<keyword evidence="4" id="KW-1185">Reference proteome</keyword>
<evidence type="ECO:0000256" key="1">
    <source>
        <dbReference type="SAM" id="SignalP"/>
    </source>
</evidence>
<dbReference type="AlphaFoldDB" id="A0AAV4ELD2"/>
<name>A0AAV4ELD2_9GAST</name>
<comment type="caution">
    <text evidence="3">The sequence shown here is derived from an EMBL/GenBank/DDBJ whole genome shotgun (WGS) entry which is preliminary data.</text>
</comment>
<proteinExistence type="predicted"/>
<evidence type="ECO:0000313" key="3">
    <source>
        <dbReference type="EMBL" id="GFR61532.1"/>
    </source>
</evidence>